<dbReference type="EMBL" id="LR796916">
    <property type="protein sequence ID" value="CAB4175646.1"/>
    <property type="molecule type" value="Genomic_DNA"/>
</dbReference>
<proteinExistence type="predicted"/>
<gene>
    <name evidence="2" type="ORF">UFOVP1247_260</name>
    <name evidence="1" type="ORF">UFOVP970_300</name>
</gene>
<dbReference type="Pfam" id="PF07432">
    <property type="entry name" value="Hc1"/>
    <property type="match status" value="1"/>
</dbReference>
<reference evidence="2" key="1">
    <citation type="submission" date="2020-05" db="EMBL/GenBank/DDBJ databases">
        <authorList>
            <person name="Chiriac C."/>
            <person name="Salcher M."/>
            <person name="Ghai R."/>
            <person name="Kavagutti S V."/>
        </authorList>
    </citation>
    <scope>NUCLEOTIDE SEQUENCE</scope>
</reference>
<dbReference type="EMBL" id="LR797195">
    <property type="protein sequence ID" value="CAB4193889.1"/>
    <property type="molecule type" value="Genomic_DNA"/>
</dbReference>
<dbReference type="GO" id="GO:0030527">
    <property type="term" value="F:structural constituent of chromatin"/>
    <property type="evidence" value="ECO:0007669"/>
    <property type="project" value="InterPro"/>
</dbReference>
<accession>A0A6J5RA57</accession>
<evidence type="ECO:0000313" key="2">
    <source>
        <dbReference type="EMBL" id="CAB4193889.1"/>
    </source>
</evidence>
<name>A0A6J5RA57_9CAUD</name>
<organism evidence="2">
    <name type="scientific">uncultured Caudovirales phage</name>
    <dbReference type="NCBI Taxonomy" id="2100421"/>
    <lineage>
        <taxon>Viruses</taxon>
        <taxon>Duplodnaviria</taxon>
        <taxon>Heunggongvirae</taxon>
        <taxon>Uroviricota</taxon>
        <taxon>Caudoviricetes</taxon>
        <taxon>Peduoviridae</taxon>
        <taxon>Maltschvirus</taxon>
        <taxon>Maltschvirus maltsch</taxon>
    </lineage>
</organism>
<dbReference type="GO" id="GO:0003677">
    <property type="term" value="F:DNA binding"/>
    <property type="evidence" value="ECO:0007669"/>
    <property type="project" value="InterPro"/>
</dbReference>
<protein>
    <submittedName>
        <fullName evidence="2">Uncharacterized protein</fullName>
    </submittedName>
</protein>
<sequence>MNDFEKLKAEISTACTAIFDPIFEIISSAEEDADKYYGKGVKSAGNRLKKKMQDIRKAIKHPAIKAEMAKLQEGAKNLRQTLTDEIAAK</sequence>
<dbReference type="InterPro" id="IPR010886">
    <property type="entry name" value="Hc1"/>
</dbReference>
<evidence type="ECO:0000313" key="1">
    <source>
        <dbReference type="EMBL" id="CAB4175646.1"/>
    </source>
</evidence>